<dbReference type="CDD" id="cd05777">
    <property type="entry name" value="DNA_polB_delta_exo"/>
    <property type="match status" value="1"/>
</dbReference>
<dbReference type="InterPro" id="IPR006134">
    <property type="entry name" value="DNA-dir_DNA_pol_B_multi_dom"/>
</dbReference>
<dbReference type="SMART" id="SM00486">
    <property type="entry name" value="POLBc"/>
    <property type="match status" value="1"/>
</dbReference>
<evidence type="ECO:0000256" key="6">
    <source>
        <dbReference type="ARBA" id="ARBA00022695"/>
    </source>
</evidence>
<keyword evidence="16 20" id="KW-0411">Iron-sulfur</keyword>
<feature type="domain" description="DNA-directed DNA polymerase family B exonuclease" evidence="23">
    <location>
        <begin position="224"/>
        <end position="460"/>
    </location>
</feature>
<feature type="domain" description="DNA-directed DNA polymerase family B multifunctional" evidence="22">
    <location>
        <begin position="524"/>
        <end position="957"/>
    </location>
</feature>
<keyword evidence="11" id="KW-0378">Hydrolase</keyword>
<evidence type="ECO:0000256" key="4">
    <source>
        <dbReference type="ARBA" id="ARBA00022485"/>
    </source>
</evidence>
<feature type="domain" description="C4-type zinc-finger of DNA polymerase delta" evidence="24">
    <location>
        <begin position="994"/>
        <end position="1076"/>
    </location>
</feature>
<evidence type="ECO:0000256" key="19">
    <source>
        <dbReference type="ARBA" id="ARBA00049244"/>
    </source>
</evidence>
<dbReference type="InterPro" id="IPR043502">
    <property type="entry name" value="DNA/RNA_pol_sf"/>
</dbReference>
<accession>A0A2U1JDQ9</accession>
<dbReference type="Pfam" id="PF14260">
    <property type="entry name" value="zf-C4pol"/>
    <property type="match status" value="1"/>
</dbReference>
<evidence type="ECO:0000256" key="9">
    <source>
        <dbReference type="ARBA" id="ARBA00022723"/>
    </source>
</evidence>
<sequence>MNGNTEKSDDFLVSPHPPSNSRESNKRHMINTKSDTSMKKLKREQNLEQESSFQKHLAELDALEQIELKGKELWKRDEVEPFDKDKTSIIFQQMEIVDHYDSARQETSVRLFGVTEKGNSVMCEVYNFKTYFYVPAPVGFKEQNIEQVRVLINQLLSGEGGLNKDRDNVLKIETHSKESLYGYTGGKKSLFWKIFMRLPKTVTPTRRLFEKGIEIPTIGHYAAQTFESNLEYVLRFMVDLKLVGSGWVELPAGKYKLRSEEQKKSLCQIEAEIHWRDVISYEPIKEWSKVAPLRTLSFDIECSGRKGIFPEAQHDPVIQIACMVTKQGEGKPFIRVLFALDECSPIVGSHVVSCPTEEILLSSFSEFVQIVDPDVIIGYNIGNFDLPYILDRAEHLGVTAAGFLGRVKGSKSMVKDAHFSSKAYGARDRKDVSMDGRVQLDILQVILRDYKLRSFTLNSVSAHFLGEQKEDVPHNIITDLQNGSSDTRRRLGIYCLKDAYLPQRLMDKLMLLVNYMEMARVTGVPFNYLVTRGQQVRVLSQLYRYASEQDFVIPAMDVEKGSGTDQYEGAIVIEPMRGYYDVPIATLDFASLYPSIMIAHNLCYTTLVSRIAIEKLGLKENDDYINTPTNDAFVTPSRRKGLLPKILEHLLMARKQAKRDMANETDPFKIQVLNGRQLALKVVANSVYGFTGAVIGRLPCLQISGSVTAFGRVMIEATKSTVEKTFKKENGYEHDATVIYGDTDSVMVKFGTGDLGESMRLGKIAADLITQDFVKPIKLEFEKVYFPYLLINKKRYAGLYWTKTETWDKLDTKGIETVRRDNSPLVQLLIERCLRLLLVDRDVKGAVDYAKNTISDLLQNKVDLSKLIITKQLSKKDYAAKQAHVELAEKMRKRDAGSAPQVGDRVAYVIVKGSKGAAAYEKAEDPLYVLTNGLPIDSKYYLENQLKNPLTRIFEPILGDKVGSLFTGDHTRSIQLSAPTNGALMKFAVRSETCLGCRVPLQKQKNGKTGAKNRFSNAVCEHCLPKLPEIYLKNLAISNNYQNRYTKLWSECQRCQSILHGDVICGNNDCPIFYMRTKAQHDNNEHQKLMKRFDPSW</sequence>
<dbReference type="Gene3D" id="3.90.1600.10">
    <property type="entry name" value="Palm domain of DNA polymerase"/>
    <property type="match status" value="1"/>
</dbReference>
<keyword evidence="13" id="KW-0269">Exonuclease</keyword>
<dbReference type="InterPro" id="IPR017964">
    <property type="entry name" value="DNA-dir_DNA_pol_B_CS"/>
</dbReference>
<keyword evidence="27" id="KW-1185">Reference proteome</keyword>
<evidence type="ECO:0000256" key="1">
    <source>
        <dbReference type="ARBA" id="ARBA00001966"/>
    </source>
</evidence>
<dbReference type="SUPFAM" id="SSF56672">
    <property type="entry name" value="DNA/RNA polymerases"/>
    <property type="match status" value="1"/>
</dbReference>
<evidence type="ECO:0000256" key="17">
    <source>
        <dbReference type="ARBA" id="ARBA00023125"/>
    </source>
</evidence>
<comment type="catalytic activity">
    <reaction evidence="19 20">
        <text>DNA(n) + a 2'-deoxyribonucleoside 5'-triphosphate = DNA(n+1) + diphosphate</text>
        <dbReference type="Rhea" id="RHEA:22508"/>
        <dbReference type="Rhea" id="RHEA-COMP:17339"/>
        <dbReference type="Rhea" id="RHEA-COMP:17340"/>
        <dbReference type="ChEBI" id="CHEBI:33019"/>
        <dbReference type="ChEBI" id="CHEBI:61560"/>
        <dbReference type="ChEBI" id="CHEBI:173112"/>
        <dbReference type="EC" id="2.7.7.7"/>
    </reaction>
</comment>
<dbReference type="InterPro" id="IPR012337">
    <property type="entry name" value="RNaseH-like_sf"/>
</dbReference>
<evidence type="ECO:0000256" key="11">
    <source>
        <dbReference type="ARBA" id="ARBA00022801"/>
    </source>
</evidence>
<dbReference type="Pfam" id="PF24055">
    <property type="entry name" value="POL3_N"/>
    <property type="match status" value="1"/>
</dbReference>
<dbReference type="GO" id="GO:0008270">
    <property type="term" value="F:zinc ion binding"/>
    <property type="evidence" value="ECO:0007669"/>
    <property type="project" value="UniProtKB-KW"/>
</dbReference>
<protein>
    <recommendedName>
        <fullName evidence="20">DNA polymerase</fullName>
        <ecNumber evidence="20">2.7.7.7</ecNumber>
    </recommendedName>
</protein>
<dbReference type="InterPro" id="IPR006172">
    <property type="entry name" value="DNA-dir_DNA_pol_B"/>
</dbReference>
<dbReference type="CDD" id="cd05533">
    <property type="entry name" value="POLBc_delta"/>
    <property type="match status" value="1"/>
</dbReference>
<dbReference type="PROSITE" id="PS00116">
    <property type="entry name" value="DNA_POLYMERASE_B"/>
    <property type="match status" value="1"/>
</dbReference>
<dbReference type="PRINTS" id="PR00106">
    <property type="entry name" value="DNAPOLB"/>
</dbReference>
<dbReference type="GO" id="GO:0006297">
    <property type="term" value="P:nucleotide-excision repair, DNA gap filling"/>
    <property type="evidence" value="ECO:0007669"/>
    <property type="project" value="TreeGrafter"/>
</dbReference>
<comment type="subcellular location">
    <subcellularLocation>
        <location evidence="2 20">Nucleus</location>
    </subcellularLocation>
</comment>
<dbReference type="Gene3D" id="3.30.342.10">
    <property type="entry name" value="DNA Polymerase, chain B, domain 1"/>
    <property type="match status" value="1"/>
</dbReference>
<dbReference type="PANTHER" id="PTHR10322:SF23">
    <property type="entry name" value="DNA POLYMERASE DELTA CATALYTIC SUBUNIT"/>
    <property type="match status" value="1"/>
</dbReference>
<keyword evidence="12 20" id="KW-0862">Zinc</keyword>
<dbReference type="FunFam" id="1.10.287.690:FF:000001">
    <property type="entry name" value="DNA polymerase"/>
    <property type="match status" value="1"/>
</dbReference>
<dbReference type="GO" id="GO:0051539">
    <property type="term" value="F:4 iron, 4 sulfur cluster binding"/>
    <property type="evidence" value="ECO:0007669"/>
    <property type="project" value="UniProtKB-KW"/>
</dbReference>
<dbReference type="NCBIfam" id="TIGR00592">
    <property type="entry name" value="pol2"/>
    <property type="match status" value="1"/>
</dbReference>
<evidence type="ECO:0000259" key="23">
    <source>
        <dbReference type="Pfam" id="PF03104"/>
    </source>
</evidence>
<dbReference type="SUPFAM" id="SSF53098">
    <property type="entry name" value="Ribonuclease H-like"/>
    <property type="match status" value="1"/>
</dbReference>
<keyword evidence="6 20" id="KW-0548">Nucleotidyltransferase</keyword>
<feature type="region of interest" description="Disordered" evidence="21">
    <location>
        <begin position="1"/>
        <end position="48"/>
    </location>
</feature>
<dbReference type="GO" id="GO:0003677">
    <property type="term" value="F:DNA binding"/>
    <property type="evidence" value="ECO:0007669"/>
    <property type="project" value="UniProtKB-KW"/>
</dbReference>
<feature type="domain" description="DNA polymerase delta/zeta catalytic subunit N-terminal" evidence="25">
    <location>
        <begin position="131"/>
        <end position="202"/>
    </location>
</feature>
<dbReference type="InterPro" id="IPR006133">
    <property type="entry name" value="DNA-dir_DNA_pol_B_exonuc"/>
</dbReference>
<feature type="compositionally biased region" description="Basic and acidic residues" evidence="21">
    <location>
        <begin position="1"/>
        <end position="10"/>
    </location>
</feature>
<dbReference type="InterPro" id="IPR056435">
    <property type="entry name" value="DPOD/Z_N"/>
</dbReference>
<evidence type="ECO:0000256" key="5">
    <source>
        <dbReference type="ARBA" id="ARBA00022679"/>
    </source>
</evidence>
<evidence type="ECO:0000256" key="7">
    <source>
        <dbReference type="ARBA" id="ARBA00022705"/>
    </source>
</evidence>
<keyword evidence="4 20" id="KW-0004">4Fe-4S</keyword>
<evidence type="ECO:0000256" key="13">
    <source>
        <dbReference type="ARBA" id="ARBA00022839"/>
    </source>
</evidence>
<reference evidence="26 27" key="1">
    <citation type="journal article" date="2018" name="MBio">
        <title>Comparative Genomics Reveals the Core Gene Toolbox for the Fungus-Insect Symbiosis.</title>
        <authorList>
            <person name="Wang Y."/>
            <person name="Stata M."/>
            <person name="Wang W."/>
            <person name="Stajich J.E."/>
            <person name="White M.M."/>
            <person name="Moncalvo J.M."/>
        </authorList>
    </citation>
    <scope>NUCLEOTIDE SEQUENCE [LARGE SCALE GENOMIC DNA]</scope>
    <source>
        <strain evidence="26 27">AUS-126-30</strain>
    </source>
</reference>
<dbReference type="Gene3D" id="1.10.287.690">
    <property type="entry name" value="Helix hairpin bin"/>
    <property type="match status" value="1"/>
</dbReference>
<keyword evidence="15 20" id="KW-0408">Iron</keyword>
<dbReference type="InterPro" id="IPR036397">
    <property type="entry name" value="RNaseH_sf"/>
</dbReference>
<evidence type="ECO:0000256" key="12">
    <source>
        <dbReference type="ARBA" id="ARBA00022833"/>
    </source>
</evidence>
<evidence type="ECO:0000313" key="27">
    <source>
        <dbReference type="Proteomes" id="UP000245591"/>
    </source>
</evidence>
<keyword evidence="14 20" id="KW-0239">DNA-directed DNA polymerase</keyword>
<keyword evidence="17 20" id="KW-0238">DNA-binding</keyword>
<dbReference type="Proteomes" id="UP000245591">
    <property type="component" value="Unassembled WGS sequence"/>
</dbReference>
<comment type="similarity">
    <text evidence="3 20">Belongs to the DNA polymerase type-B family.</text>
</comment>
<keyword evidence="9 20" id="KW-0479">Metal-binding</keyword>
<proteinExistence type="inferred from homology"/>
<keyword evidence="7 20" id="KW-0235">DNA replication</keyword>
<dbReference type="InterPro" id="IPR042087">
    <property type="entry name" value="DNA_pol_B_thumb"/>
</dbReference>
<keyword evidence="10 20" id="KW-0863">Zinc-finger</keyword>
<gene>
    <name evidence="26" type="ORF">BB558_000586</name>
</gene>
<evidence type="ECO:0000259" key="24">
    <source>
        <dbReference type="Pfam" id="PF14260"/>
    </source>
</evidence>
<dbReference type="InterPro" id="IPR050240">
    <property type="entry name" value="DNA_pol_type-B"/>
</dbReference>
<evidence type="ECO:0000313" key="26">
    <source>
        <dbReference type="EMBL" id="PWA03240.1"/>
    </source>
</evidence>
<evidence type="ECO:0000256" key="3">
    <source>
        <dbReference type="ARBA" id="ARBA00005755"/>
    </source>
</evidence>
<dbReference type="EMBL" id="MBFU01000024">
    <property type="protein sequence ID" value="PWA03240.1"/>
    <property type="molecule type" value="Genomic_DNA"/>
</dbReference>
<comment type="cofactor">
    <cofactor evidence="1 20">
        <name>[4Fe-4S] cluster</name>
        <dbReference type="ChEBI" id="CHEBI:49883"/>
    </cofactor>
</comment>
<dbReference type="Gene3D" id="1.10.132.60">
    <property type="entry name" value="DNA polymerase family B, C-terminal domain"/>
    <property type="match status" value="1"/>
</dbReference>
<dbReference type="FunFam" id="1.10.132.60:FF:000001">
    <property type="entry name" value="DNA polymerase"/>
    <property type="match status" value="1"/>
</dbReference>
<dbReference type="GO" id="GO:0045004">
    <property type="term" value="P:DNA replication proofreading"/>
    <property type="evidence" value="ECO:0007669"/>
    <property type="project" value="TreeGrafter"/>
</dbReference>
<evidence type="ECO:0000256" key="2">
    <source>
        <dbReference type="ARBA" id="ARBA00004123"/>
    </source>
</evidence>
<name>A0A2U1JDQ9_SMIAN</name>
<dbReference type="EC" id="2.7.7.7" evidence="20"/>
<comment type="caution">
    <text evidence="26">The sequence shown here is derived from an EMBL/GenBank/DDBJ whole genome shotgun (WGS) entry which is preliminary data.</text>
</comment>
<dbReference type="GO" id="GO:0043625">
    <property type="term" value="C:delta DNA polymerase complex"/>
    <property type="evidence" value="ECO:0007669"/>
    <property type="project" value="TreeGrafter"/>
</dbReference>
<evidence type="ECO:0000256" key="15">
    <source>
        <dbReference type="ARBA" id="ARBA00023004"/>
    </source>
</evidence>
<dbReference type="PANTHER" id="PTHR10322">
    <property type="entry name" value="DNA POLYMERASE CATALYTIC SUBUNIT"/>
    <property type="match status" value="1"/>
</dbReference>
<dbReference type="Gene3D" id="3.30.420.10">
    <property type="entry name" value="Ribonuclease H-like superfamily/Ribonuclease H"/>
    <property type="match status" value="1"/>
</dbReference>
<evidence type="ECO:0000256" key="10">
    <source>
        <dbReference type="ARBA" id="ARBA00022771"/>
    </source>
</evidence>
<dbReference type="GO" id="GO:0006287">
    <property type="term" value="P:base-excision repair, gap-filling"/>
    <property type="evidence" value="ECO:0007669"/>
    <property type="project" value="TreeGrafter"/>
</dbReference>
<evidence type="ECO:0000256" key="16">
    <source>
        <dbReference type="ARBA" id="ARBA00023014"/>
    </source>
</evidence>
<dbReference type="Pfam" id="PF03104">
    <property type="entry name" value="DNA_pol_B_exo1"/>
    <property type="match status" value="1"/>
</dbReference>
<dbReference type="InterPro" id="IPR025687">
    <property type="entry name" value="Znf-C4pol"/>
</dbReference>
<keyword evidence="5 20" id="KW-0808">Transferase</keyword>
<keyword evidence="18 20" id="KW-0539">Nucleus</keyword>
<dbReference type="GO" id="GO:0008296">
    <property type="term" value="F:3'-5'-DNA exonuclease activity"/>
    <property type="evidence" value="ECO:0007669"/>
    <property type="project" value="TreeGrafter"/>
</dbReference>
<evidence type="ECO:0000256" key="18">
    <source>
        <dbReference type="ARBA" id="ARBA00023242"/>
    </source>
</evidence>
<evidence type="ECO:0000259" key="22">
    <source>
        <dbReference type="Pfam" id="PF00136"/>
    </source>
</evidence>
<evidence type="ECO:0000259" key="25">
    <source>
        <dbReference type="Pfam" id="PF24055"/>
    </source>
</evidence>
<dbReference type="GO" id="GO:0000166">
    <property type="term" value="F:nucleotide binding"/>
    <property type="evidence" value="ECO:0007669"/>
    <property type="project" value="InterPro"/>
</dbReference>
<dbReference type="InterPro" id="IPR023211">
    <property type="entry name" value="DNA_pol_palm_dom_sf"/>
</dbReference>
<evidence type="ECO:0000256" key="8">
    <source>
        <dbReference type="ARBA" id="ARBA00022722"/>
    </source>
</evidence>
<dbReference type="Pfam" id="PF00136">
    <property type="entry name" value="DNA_pol_B"/>
    <property type="match status" value="1"/>
</dbReference>
<dbReference type="GO" id="GO:0003887">
    <property type="term" value="F:DNA-directed DNA polymerase activity"/>
    <property type="evidence" value="ECO:0007669"/>
    <property type="project" value="UniProtKB-KW"/>
</dbReference>
<dbReference type="AlphaFoldDB" id="A0A2U1JDQ9"/>
<evidence type="ECO:0000256" key="21">
    <source>
        <dbReference type="SAM" id="MobiDB-lite"/>
    </source>
</evidence>
<dbReference type="FunFam" id="3.30.420.10:FF:000004">
    <property type="entry name" value="DNA polymerase"/>
    <property type="match status" value="1"/>
</dbReference>
<evidence type="ECO:0000256" key="14">
    <source>
        <dbReference type="ARBA" id="ARBA00022932"/>
    </source>
</evidence>
<organism evidence="26 27">
    <name type="scientific">Smittium angustum</name>
    <dbReference type="NCBI Taxonomy" id="133377"/>
    <lineage>
        <taxon>Eukaryota</taxon>
        <taxon>Fungi</taxon>
        <taxon>Fungi incertae sedis</taxon>
        <taxon>Zoopagomycota</taxon>
        <taxon>Kickxellomycotina</taxon>
        <taxon>Harpellomycetes</taxon>
        <taxon>Harpellales</taxon>
        <taxon>Legeriomycetaceae</taxon>
        <taxon>Smittium</taxon>
    </lineage>
</organism>
<keyword evidence="8" id="KW-0540">Nuclease</keyword>
<evidence type="ECO:0000256" key="20">
    <source>
        <dbReference type="RuleBase" id="RU000442"/>
    </source>
</evidence>